<gene>
    <name evidence="3" type="ordered locus">Psefu_3885</name>
</gene>
<dbReference type="InterPro" id="IPR053728">
    <property type="entry name" value="Alginate_Permeability_Chnl"/>
</dbReference>
<proteinExistence type="predicted"/>
<dbReference type="EMBL" id="CP002727">
    <property type="protein sequence ID" value="AEF23841.1"/>
    <property type="molecule type" value="Genomic_DNA"/>
</dbReference>
<evidence type="ECO:0000259" key="2">
    <source>
        <dbReference type="Pfam" id="PF13372"/>
    </source>
</evidence>
<feature type="chain" id="PRO_5003337461" evidence="1">
    <location>
        <begin position="24"/>
        <end position="473"/>
    </location>
</feature>
<evidence type="ECO:0000256" key="1">
    <source>
        <dbReference type="SAM" id="SignalP"/>
    </source>
</evidence>
<evidence type="ECO:0000313" key="4">
    <source>
        <dbReference type="Proteomes" id="UP000000686"/>
    </source>
</evidence>
<dbReference type="OrthoDB" id="6751118at2"/>
<feature type="domain" description="Alginate export" evidence="2">
    <location>
        <begin position="90"/>
        <end position="462"/>
    </location>
</feature>
<reference evidence="3 4" key="1">
    <citation type="submission" date="2011-04" db="EMBL/GenBank/DDBJ databases">
        <title>Complete sequence of Pseudomonas fulva 12-X.</title>
        <authorList>
            <consortium name="US DOE Joint Genome Institute"/>
            <person name="Lucas S."/>
            <person name="Han J."/>
            <person name="Lapidus A."/>
            <person name="Cheng J.-F."/>
            <person name="Goodwin L."/>
            <person name="Pitluck S."/>
            <person name="Peters L."/>
            <person name="Mikhailova N."/>
            <person name="Pagani I."/>
            <person name="Davenport K."/>
            <person name="Han C."/>
            <person name="Tapia R."/>
            <person name="Land M."/>
            <person name="Hauser L."/>
            <person name="Kyrpides N."/>
            <person name="Ivanova N."/>
            <person name="Pagani I."/>
            <person name="Lcollab F.I."/>
            <person name="Woyke T."/>
        </authorList>
    </citation>
    <scope>NUCLEOTIDE SEQUENCE [LARGE SCALE GENOMIC DNA]</scope>
    <source>
        <strain evidence="4">12-X</strain>
    </source>
</reference>
<name>F6AHD8_PSEF1</name>
<dbReference type="RefSeq" id="WP_013792964.1">
    <property type="nucleotide sequence ID" value="NC_015556.1"/>
</dbReference>
<dbReference type="InterPro" id="IPR025388">
    <property type="entry name" value="Alginate_export_dom"/>
</dbReference>
<keyword evidence="1" id="KW-0732">Signal</keyword>
<dbReference type="Pfam" id="PF13372">
    <property type="entry name" value="Alginate_exp"/>
    <property type="match status" value="1"/>
</dbReference>
<evidence type="ECO:0000313" key="3">
    <source>
        <dbReference type="EMBL" id="AEF23841.1"/>
    </source>
</evidence>
<dbReference type="STRING" id="743720.Psefu_3885"/>
<dbReference type="HOGENOM" id="CLU_577290_0_0_6"/>
<dbReference type="Proteomes" id="UP000000686">
    <property type="component" value="Chromosome"/>
</dbReference>
<dbReference type="KEGG" id="pfv:Psefu_3885"/>
<feature type="signal peptide" evidence="1">
    <location>
        <begin position="1"/>
        <end position="23"/>
    </location>
</feature>
<protein>
    <submittedName>
        <fullName evidence="3">Alginate specific ion channel AlgE-like protein</fullName>
    </submittedName>
</protein>
<keyword evidence="4" id="KW-1185">Reference proteome</keyword>
<accession>F6AHD8</accession>
<sequence>MTPITRYGLSALTLALLHSHAWAEDEPAPVQPFAEPVVTSEFFQKLTLQTGYGPQDSTVGNGRKVFQSYRYEPSFSWYSPEKRWAKWQVFGRAWVNYNTSQTSTGLQEDNNSNREARERPEYFYSELREFYVRRNLLGDDPRYSLTLGRQSYSDRYGIWWDDTFESVRFNYQDANSSGFLAAGKKFYYYNTDINTLDETDKDIFYGLGEYAWRWRQGHTAGVRMLYENDYSDSNVNDRQDFQGLRAGLFFEGQNLDLAALSDYHLELATLRGNIDSTDGNGVQSSDTTRGWALLGEVGKRFQDLPWTPRFALRAGITDKPDDANDGFYLNRIQSDRVVDPERYSSRLISSFINVNVRNLQYYGFALETQPTPRTSLDFKVSDLYLRNENGELPIRIDSDQRRARNQQITLGNNSGRSIGQVVDVNYYWRMFPIAYEGKHLNLNTLVSASYLRAGEAVQSGDDYQLTLGIVIRY</sequence>
<dbReference type="AlphaFoldDB" id="F6AHD8"/>
<organism evidence="3 4">
    <name type="scientific">Pseudomonas fulva (strain 12-X)</name>
    <dbReference type="NCBI Taxonomy" id="743720"/>
    <lineage>
        <taxon>Bacteria</taxon>
        <taxon>Pseudomonadati</taxon>
        <taxon>Pseudomonadota</taxon>
        <taxon>Gammaproteobacteria</taxon>
        <taxon>Pseudomonadales</taxon>
        <taxon>Pseudomonadaceae</taxon>
        <taxon>Pseudomonas</taxon>
    </lineage>
</organism>
<dbReference type="eggNOG" id="ENOG5030R50">
    <property type="taxonomic scope" value="Bacteria"/>
</dbReference>
<dbReference type="Gene3D" id="2.40.160.100">
    <property type="match status" value="1"/>
</dbReference>